<organism evidence="8 9">
    <name type="scientific">Trapa incisa</name>
    <dbReference type="NCBI Taxonomy" id="236973"/>
    <lineage>
        <taxon>Eukaryota</taxon>
        <taxon>Viridiplantae</taxon>
        <taxon>Streptophyta</taxon>
        <taxon>Embryophyta</taxon>
        <taxon>Tracheophyta</taxon>
        <taxon>Spermatophyta</taxon>
        <taxon>Magnoliopsida</taxon>
        <taxon>eudicotyledons</taxon>
        <taxon>Gunneridae</taxon>
        <taxon>Pentapetalae</taxon>
        <taxon>rosids</taxon>
        <taxon>malvids</taxon>
        <taxon>Myrtales</taxon>
        <taxon>Lythraceae</taxon>
        <taxon>Trapa</taxon>
    </lineage>
</organism>
<protein>
    <recommendedName>
        <fullName evidence="4">Ninja-family protein</fullName>
    </recommendedName>
    <alternativeName>
        <fullName evidence="4">ABI-binding protein</fullName>
    </alternativeName>
</protein>
<dbReference type="InterPro" id="IPR032308">
    <property type="entry name" value="TDBD"/>
</dbReference>
<dbReference type="GO" id="GO:0007165">
    <property type="term" value="P:signal transduction"/>
    <property type="evidence" value="ECO:0007669"/>
    <property type="project" value="InterPro"/>
</dbReference>
<feature type="compositionally biased region" description="Polar residues" evidence="5">
    <location>
        <begin position="137"/>
        <end position="147"/>
    </location>
</feature>
<evidence type="ECO:0000256" key="4">
    <source>
        <dbReference type="RuleBase" id="RU369029"/>
    </source>
</evidence>
<feature type="region of interest" description="Disordered" evidence="5">
    <location>
        <begin position="179"/>
        <end position="198"/>
    </location>
</feature>
<comment type="similarity">
    <text evidence="2 4">Belongs to the Ninja family.</text>
</comment>
<dbReference type="PANTHER" id="PTHR31413">
    <property type="entry name" value="AFP HOMOLOG 2"/>
    <property type="match status" value="1"/>
</dbReference>
<name>A0AAN7L855_9MYRT</name>
<feature type="compositionally biased region" description="Basic and acidic residues" evidence="5">
    <location>
        <begin position="112"/>
        <end position="136"/>
    </location>
</feature>
<keyword evidence="3 4" id="KW-0539">Nucleus</keyword>
<feature type="region of interest" description="Disordered" evidence="5">
    <location>
        <begin position="102"/>
        <end position="170"/>
    </location>
</feature>
<dbReference type="AlphaFoldDB" id="A0AAN7L855"/>
<comment type="subcellular location">
    <subcellularLocation>
        <location evidence="1 4">Nucleus</location>
    </subcellularLocation>
</comment>
<dbReference type="Pfam" id="PF07897">
    <property type="entry name" value="EAR"/>
    <property type="match status" value="1"/>
</dbReference>
<dbReference type="InterPro" id="IPR012463">
    <property type="entry name" value="Ninja_motif"/>
</dbReference>
<accession>A0AAN7L855</accession>
<evidence type="ECO:0000256" key="5">
    <source>
        <dbReference type="SAM" id="MobiDB-lite"/>
    </source>
</evidence>
<dbReference type="EMBL" id="JAXIOK010000003">
    <property type="protein sequence ID" value="KAK4776227.1"/>
    <property type="molecule type" value="Genomic_DNA"/>
</dbReference>
<dbReference type="InterPro" id="IPR032310">
    <property type="entry name" value="NLS_NINJA_AFP-like"/>
</dbReference>
<evidence type="ECO:0000259" key="7">
    <source>
        <dbReference type="Pfam" id="PF16135"/>
    </source>
</evidence>
<keyword evidence="9" id="KW-1185">Reference proteome</keyword>
<dbReference type="Pfam" id="PF16136">
    <property type="entry name" value="NLS_NINJA_AFP"/>
    <property type="match status" value="1"/>
</dbReference>
<dbReference type="Pfam" id="PF16135">
    <property type="entry name" value="TDBD"/>
    <property type="match status" value="1"/>
</dbReference>
<dbReference type="GO" id="GO:0009737">
    <property type="term" value="P:response to abscisic acid"/>
    <property type="evidence" value="ECO:0007669"/>
    <property type="project" value="TreeGrafter"/>
</dbReference>
<evidence type="ECO:0000313" key="8">
    <source>
        <dbReference type="EMBL" id="KAK4776227.1"/>
    </source>
</evidence>
<comment type="function">
    <text evidence="4">Acts as a negative regulator of abscisic acid (ABA) response.</text>
</comment>
<evidence type="ECO:0000313" key="9">
    <source>
        <dbReference type="Proteomes" id="UP001345219"/>
    </source>
</evidence>
<reference evidence="8 9" key="1">
    <citation type="journal article" date="2023" name="Hortic Res">
        <title>Pangenome of water caltrop reveals structural variations and asymmetric subgenome divergence after allopolyploidization.</title>
        <authorList>
            <person name="Zhang X."/>
            <person name="Chen Y."/>
            <person name="Wang L."/>
            <person name="Yuan Y."/>
            <person name="Fang M."/>
            <person name="Shi L."/>
            <person name="Lu R."/>
            <person name="Comes H.P."/>
            <person name="Ma Y."/>
            <person name="Chen Y."/>
            <person name="Huang G."/>
            <person name="Zhou Y."/>
            <person name="Zheng Z."/>
            <person name="Qiu Y."/>
        </authorList>
    </citation>
    <scope>NUCLEOTIDE SEQUENCE [LARGE SCALE GENOMIC DNA]</scope>
    <source>
        <tissue evidence="8">Roots</tissue>
    </source>
</reference>
<feature type="domain" description="Tify" evidence="7">
    <location>
        <begin position="309"/>
        <end position="346"/>
    </location>
</feature>
<dbReference type="PANTHER" id="PTHR31413:SF31">
    <property type="entry name" value="NINJA-FAMILY PROTEIN AFP3"/>
    <property type="match status" value="1"/>
</dbReference>
<dbReference type="GO" id="GO:0045892">
    <property type="term" value="P:negative regulation of DNA-templated transcription"/>
    <property type="evidence" value="ECO:0007669"/>
    <property type="project" value="TreeGrafter"/>
</dbReference>
<gene>
    <name evidence="8" type="ORF">SAY87_024188</name>
</gene>
<evidence type="ECO:0000256" key="2">
    <source>
        <dbReference type="ARBA" id="ARBA00006081"/>
    </source>
</evidence>
<feature type="domain" description="Ethylene-responsive binding factor-associated repression" evidence="6">
    <location>
        <begin position="46"/>
        <end position="77"/>
    </location>
</feature>
<comment type="caution">
    <text evidence="8">The sequence shown here is derived from an EMBL/GenBank/DDBJ whole genome shotgun (WGS) entry which is preliminary data.</text>
</comment>
<evidence type="ECO:0000256" key="1">
    <source>
        <dbReference type="ARBA" id="ARBA00004123"/>
    </source>
</evidence>
<feature type="compositionally biased region" description="Basic and acidic residues" evidence="5">
    <location>
        <begin position="150"/>
        <end position="161"/>
    </location>
</feature>
<proteinExistence type="inferred from homology"/>
<dbReference type="GO" id="GO:0005634">
    <property type="term" value="C:nucleus"/>
    <property type="evidence" value="ECO:0007669"/>
    <property type="project" value="UniProtKB-SubCell"/>
</dbReference>
<sequence>MVKAVEECNPDTGCCIPIQMIGSPRDLSENSISGTNFPRKSEDNIDEDREVELSLNLSLNGHFGVDPRAKKFVRLSPIPEFVKPLTENGSAVKIASAPITRTCSPPMENEEECRKRKEMQSLRRMEAKRKQTEKQRNSGAMNCQNGRVFSEGRFDKDHGKDQFSNGWRDNSARKEARFGISNRDENDNNDLAASQGSGISGLSEYESLSVKGSYKCAELKSLSTAQSLPDNDPSSASTANAQQGCSSNSSAPLVGTVCDELSLPGSGNGLNVAARDVLLDMPCVSTRGNDPDGKKIEGFLYRYKKGEEVKIVCMCHGRFLSPAEFVKHAGGGNVSHPLKHIVVNASPSSIANYMLFKKCF</sequence>
<feature type="region of interest" description="Disordered" evidence="5">
    <location>
        <begin position="225"/>
        <end position="246"/>
    </location>
</feature>
<dbReference type="Proteomes" id="UP001345219">
    <property type="component" value="Chromosome 18"/>
</dbReference>
<dbReference type="InterPro" id="IPR031307">
    <property type="entry name" value="Ninja_fam"/>
</dbReference>
<evidence type="ECO:0000259" key="6">
    <source>
        <dbReference type="Pfam" id="PF07897"/>
    </source>
</evidence>
<evidence type="ECO:0000256" key="3">
    <source>
        <dbReference type="ARBA" id="ARBA00023242"/>
    </source>
</evidence>